<evidence type="ECO:0000313" key="1">
    <source>
        <dbReference type="EMBL" id="KER27596.1"/>
    </source>
</evidence>
<gene>
    <name evidence="1" type="ORF">T265_13767</name>
</gene>
<name>A0A074ZKN3_OPIVI</name>
<dbReference type="EMBL" id="KL596719">
    <property type="protein sequence ID" value="KER27596.1"/>
    <property type="molecule type" value="Genomic_DNA"/>
</dbReference>
<dbReference type="RefSeq" id="XP_009168688.1">
    <property type="nucleotide sequence ID" value="XM_009170424.1"/>
</dbReference>
<protein>
    <submittedName>
        <fullName evidence="1">Uncharacterized protein</fullName>
    </submittedName>
</protein>
<dbReference type="STRING" id="6198.A0A074ZKN3"/>
<sequence length="317" mass="36289">MVGEEVIIDKEDQKLVHDGLKDLLLAEVTEYMEQKQSCDLFRRLQHKQARGLHPGGRSASIQDRWKDIDAKLRSLEVTCNTLFPVTTLGENPVSSQYRGLFYPQLKCIQSEIFQEIRKCEGNGESFTFSTWYRFTERFLSDFASDMEQVHSDLPMIPHISATVVRDLWSVSNWVLSRVPGAVEERRIIAKILRNKQILDSTVNGIVLESVYLIEVFTNPHVKGILKGARSTPHSGGLRAYRIPGLWVTAGKVEEQLPTISTIWVNRWPAMRENFCGTVQLCTGEQYEHLDSNQTQYFLSYCLPDYATENSILPNLNF</sequence>
<dbReference type="Proteomes" id="UP000054324">
    <property type="component" value="Unassembled WGS sequence"/>
</dbReference>
<reference evidence="1 2" key="1">
    <citation type="submission" date="2013-11" db="EMBL/GenBank/DDBJ databases">
        <title>Opisthorchis viverrini - life in the bile duct.</title>
        <authorList>
            <person name="Young N.D."/>
            <person name="Nagarajan N."/>
            <person name="Lin S.J."/>
            <person name="Korhonen P.K."/>
            <person name="Jex A.R."/>
            <person name="Hall R.S."/>
            <person name="Safavi-Hemami H."/>
            <person name="Kaewkong W."/>
            <person name="Bertrand D."/>
            <person name="Gao S."/>
            <person name="Seet Q."/>
            <person name="Wongkham S."/>
            <person name="Teh B.T."/>
            <person name="Wongkham C."/>
            <person name="Intapan P.M."/>
            <person name="Maleewong W."/>
            <person name="Yang X."/>
            <person name="Hu M."/>
            <person name="Wang Z."/>
            <person name="Hofmann A."/>
            <person name="Sternberg P.W."/>
            <person name="Tan P."/>
            <person name="Wang J."/>
            <person name="Gasser R.B."/>
        </authorList>
    </citation>
    <scope>NUCLEOTIDE SEQUENCE [LARGE SCALE GENOMIC DNA]</scope>
</reference>
<accession>A0A074ZKN3</accession>
<proteinExistence type="predicted"/>
<dbReference type="AlphaFoldDB" id="A0A074ZKN3"/>
<organism evidence="1 2">
    <name type="scientific">Opisthorchis viverrini</name>
    <name type="common">Southeast Asian liver fluke</name>
    <dbReference type="NCBI Taxonomy" id="6198"/>
    <lineage>
        <taxon>Eukaryota</taxon>
        <taxon>Metazoa</taxon>
        <taxon>Spiralia</taxon>
        <taxon>Lophotrochozoa</taxon>
        <taxon>Platyhelminthes</taxon>
        <taxon>Trematoda</taxon>
        <taxon>Digenea</taxon>
        <taxon>Opisthorchiida</taxon>
        <taxon>Opisthorchiata</taxon>
        <taxon>Opisthorchiidae</taxon>
        <taxon>Opisthorchis</taxon>
    </lineage>
</organism>
<dbReference type="CTD" id="20327934"/>
<evidence type="ECO:0000313" key="2">
    <source>
        <dbReference type="Proteomes" id="UP000054324"/>
    </source>
</evidence>
<dbReference type="GeneID" id="20327934"/>
<keyword evidence="2" id="KW-1185">Reference proteome</keyword>
<dbReference type="KEGG" id="ovi:T265_13767"/>